<evidence type="ECO:0000256" key="5">
    <source>
        <dbReference type="PIRSR" id="PIRSR001221-1"/>
    </source>
</evidence>
<dbReference type="PROSITE" id="PS00571">
    <property type="entry name" value="AMIDASES"/>
    <property type="match status" value="1"/>
</dbReference>
<dbReference type="STRING" id="763406.A0A1E3NEL0"/>
<dbReference type="AlphaFoldDB" id="A0A1E3NEL0"/>
<dbReference type="Pfam" id="PF01425">
    <property type="entry name" value="Amidase"/>
    <property type="match status" value="1"/>
</dbReference>
<evidence type="ECO:0000259" key="7">
    <source>
        <dbReference type="Pfam" id="PF01425"/>
    </source>
</evidence>
<dbReference type="GO" id="GO:0004040">
    <property type="term" value="F:amidase activity"/>
    <property type="evidence" value="ECO:0007669"/>
    <property type="project" value="UniProtKB-EC"/>
</dbReference>
<feature type="active site" description="Charge relay system" evidence="5">
    <location>
        <position position="130"/>
    </location>
</feature>
<comment type="similarity">
    <text evidence="2">Belongs to the amidase family.</text>
</comment>
<feature type="active site" description="Acyl-ester intermediate" evidence="5">
    <location>
        <position position="239"/>
    </location>
</feature>
<evidence type="ECO:0000256" key="3">
    <source>
        <dbReference type="ARBA" id="ARBA00012922"/>
    </source>
</evidence>
<feature type="active site" description="Charge relay system" evidence="5">
    <location>
        <position position="215"/>
    </location>
</feature>
<feature type="binding site" evidence="6">
    <location>
        <position position="215"/>
    </location>
    <ligand>
        <name>substrate</name>
    </ligand>
</feature>
<dbReference type="InterPro" id="IPR023631">
    <property type="entry name" value="Amidase_dom"/>
</dbReference>
<evidence type="ECO:0000256" key="4">
    <source>
        <dbReference type="ARBA" id="ARBA00022801"/>
    </source>
</evidence>
<dbReference type="InterPro" id="IPR020556">
    <property type="entry name" value="Amidase_CS"/>
</dbReference>
<dbReference type="InterPro" id="IPR036928">
    <property type="entry name" value="AS_sf"/>
</dbReference>
<gene>
    <name evidence="8" type="ORF">PICMEDRAFT_60259</name>
</gene>
<organism evidence="8 9">
    <name type="scientific">Pichia membranifaciens NRRL Y-2026</name>
    <dbReference type="NCBI Taxonomy" id="763406"/>
    <lineage>
        <taxon>Eukaryota</taxon>
        <taxon>Fungi</taxon>
        <taxon>Dikarya</taxon>
        <taxon>Ascomycota</taxon>
        <taxon>Saccharomycotina</taxon>
        <taxon>Pichiomycetes</taxon>
        <taxon>Pichiales</taxon>
        <taxon>Pichiaceae</taxon>
        <taxon>Pichia</taxon>
    </lineage>
</organism>
<evidence type="ECO:0000313" key="8">
    <source>
        <dbReference type="EMBL" id="ODQ44570.1"/>
    </source>
</evidence>
<dbReference type="RefSeq" id="XP_019015683.1">
    <property type="nucleotide sequence ID" value="XM_019163420.1"/>
</dbReference>
<evidence type="ECO:0000256" key="2">
    <source>
        <dbReference type="ARBA" id="ARBA00009199"/>
    </source>
</evidence>
<feature type="binding site" evidence="6">
    <location>
        <position position="190"/>
    </location>
    <ligand>
        <name>substrate</name>
    </ligand>
</feature>
<feature type="binding site" evidence="6">
    <location>
        <begin position="236"/>
        <end position="239"/>
    </location>
    <ligand>
        <name>substrate</name>
    </ligand>
</feature>
<protein>
    <recommendedName>
        <fullName evidence="3">amidase</fullName>
        <ecNumber evidence="3">3.5.1.4</ecNumber>
    </recommendedName>
</protein>
<dbReference type="PANTHER" id="PTHR46072:SF11">
    <property type="entry name" value="AMIDASE-RELATED"/>
    <property type="match status" value="1"/>
</dbReference>
<keyword evidence="4" id="KW-0378">Hydrolase</keyword>
<keyword evidence="9" id="KW-1185">Reference proteome</keyword>
<evidence type="ECO:0000313" key="9">
    <source>
        <dbReference type="Proteomes" id="UP000094455"/>
    </source>
</evidence>
<dbReference type="OrthoDB" id="6428749at2759"/>
<name>A0A1E3NEL0_9ASCO</name>
<dbReference type="Proteomes" id="UP000094455">
    <property type="component" value="Unassembled WGS sequence"/>
</dbReference>
<feature type="domain" description="Amidase" evidence="7">
    <location>
        <begin position="77"/>
        <end position="536"/>
    </location>
</feature>
<reference evidence="8 9" key="1">
    <citation type="journal article" date="2016" name="Proc. Natl. Acad. Sci. U.S.A.">
        <title>Comparative genomics of biotechnologically important yeasts.</title>
        <authorList>
            <person name="Riley R."/>
            <person name="Haridas S."/>
            <person name="Wolfe K.H."/>
            <person name="Lopes M.R."/>
            <person name="Hittinger C.T."/>
            <person name="Goeker M."/>
            <person name="Salamov A.A."/>
            <person name="Wisecaver J.H."/>
            <person name="Long T.M."/>
            <person name="Calvey C.H."/>
            <person name="Aerts A.L."/>
            <person name="Barry K.W."/>
            <person name="Choi C."/>
            <person name="Clum A."/>
            <person name="Coughlan A.Y."/>
            <person name="Deshpande S."/>
            <person name="Douglass A.P."/>
            <person name="Hanson S.J."/>
            <person name="Klenk H.-P."/>
            <person name="LaButti K.M."/>
            <person name="Lapidus A."/>
            <person name="Lindquist E.A."/>
            <person name="Lipzen A.M."/>
            <person name="Meier-Kolthoff J.P."/>
            <person name="Ohm R.A."/>
            <person name="Otillar R.P."/>
            <person name="Pangilinan J.L."/>
            <person name="Peng Y."/>
            <person name="Rokas A."/>
            <person name="Rosa C.A."/>
            <person name="Scheuner C."/>
            <person name="Sibirny A.A."/>
            <person name="Slot J.C."/>
            <person name="Stielow J.B."/>
            <person name="Sun H."/>
            <person name="Kurtzman C.P."/>
            <person name="Blackwell M."/>
            <person name="Grigoriev I.V."/>
            <person name="Jeffries T.W."/>
        </authorList>
    </citation>
    <scope>NUCLEOTIDE SEQUENCE [LARGE SCALE GENOMIC DNA]</scope>
    <source>
        <strain evidence="8 9">NRRL Y-2026</strain>
    </source>
</reference>
<dbReference type="EC" id="3.5.1.4" evidence="3"/>
<dbReference type="EMBL" id="KV454006">
    <property type="protein sequence ID" value="ODQ44570.1"/>
    <property type="molecule type" value="Genomic_DNA"/>
</dbReference>
<evidence type="ECO:0000256" key="1">
    <source>
        <dbReference type="ARBA" id="ARBA00001311"/>
    </source>
</evidence>
<dbReference type="Gene3D" id="3.90.1300.10">
    <property type="entry name" value="Amidase signature (AS) domain"/>
    <property type="match status" value="1"/>
</dbReference>
<dbReference type="SUPFAM" id="SSF75304">
    <property type="entry name" value="Amidase signature (AS) enzymes"/>
    <property type="match status" value="1"/>
</dbReference>
<sequence length="550" mass="61540">MTQDYKQVAAKKAQSLLDKIPSEWILAKVPSADEEPNAEKYLNRILPSEENEITSKSAVELLRLQEVGQLTAYDIAYAFCHRSALLHQLTNCCTEIFYDLAFQKAKELDAYFLQNKKMVGKLHGIPISLKDQINLPGITTAIGYIAPHISEEFEKKITHRSSENDISLIAKILQNEGAVFYVKTTVPMAMLGGETSSNLGDTYNSLDRHMACGGSSGGEGALIGGGGSIIGLGTDIGGSIRIPSYVHGLYGLRASSNRFPYLDIANSYPNQIGVCSVVGPICKNIDDLVLVSSVILGHPLCDVDPKHIPLKWNSSKLEEQSKIKIGFLKWDGEILPHPPILNNIEKLKETLSKSDSNFECVEIDEKKIPVKLSTLGKLLLSLYSTDNFEEMEEFCKLSGEPFSKLFQQCFARPGKVDTVSDFANKVGLKYEYQVKFDEIFQDIDCFIMPTYSTVCWKQGESDQISNFYTRSLNVLDYTAMTFSVGKVDQNDTGFIRDNFINSMDEKNWKYFNLDDQLGKPVSLQLVCKRYHEEQCCAIVQKIRNILERAT</sequence>
<comment type="catalytic activity">
    <reaction evidence="1">
        <text>a monocarboxylic acid amide + H2O = a monocarboxylate + NH4(+)</text>
        <dbReference type="Rhea" id="RHEA:12020"/>
        <dbReference type="ChEBI" id="CHEBI:15377"/>
        <dbReference type="ChEBI" id="CHEBI:28938"/>
        <dbReference type="ChEBI" id="CHEBI:35757"/>
        <dbReference type="ChEBI" id="CHEBI:83628"/>
        <dbReference type="EC" id="3.5.1.4"/>
    </reaction>
</comment>
<dbReference type="PIRSF" id="PIRSF001221">
    <property type="entry name" value="Amidase_fungi"/>
    <property type="match status" value="1"/>
</dbReference>
<dbReference type="PANTHER" id="PTHR46072">
    <property type="entry name" value="AMIDASE-RELATED-RELATED"/>
    <property type="match status" value="1"/>
</dbReference>
<proteinExistence type="inferred from homology"/>
<dbReference type="GeneID" id="30180107"/>
<accession>A0A1E3NEL0</accession>
<evidence type="ECO:0000256" key="6">
    <source>
        <dbReference type="PIRSR" id="PIRSR001221-2"/>
    </source>
</evidence>